<feature type="signal peptide" evidence="1">
    <location>
        <begin position="1"/>
        <end position="31"/>
    </location>
</feature>
<evidence type="ECO:0000313" key="3">
    <source>
        <dbReference type="Proteomes" id="UP000193387"/>
    </source>
</evidence>
<dbReference type="EMBL" id="LQPR01000057">
    <property type="protein sequence ID" value="ORW67688.1"/>
    <property type="molecule type" value="Genomic_DNA"/>
</dbReference>
<evidence type="ECO:0000313" key="2">
    <source>
        <dbReference type="EMBL" id="ORW67688.1"/>
    </source>
</evidence>
<keyword evidence="3" id="KW-1185">Reference proteome</keyword>
<keyword evidence="1" id="KW-0732">Signal</keyword>
<gene>
    <name evidence="2" type="ORF">AWC23_22430</name>
</gene>
<protein>
    <submittedName>
        <fullName evidence="2">Uncharacterized protein</fullName>
    </submittedName>
</protein>
<feature type="chain" id="PRO_5042561663" evidence="1">
    <location>
        <begin position="32"/>
        <end position="89"/>
    </location>
</feature>
<evidence type="ECO:0000256" key="1">
    <source>
        <dbReference type="SAM" id="SignalP"/>
    </source>
</evidence>
<sequence>MTTQHHRIAKVLAGAAAAVGLGLAAAAPAAAQPNSVDNGPNPFGGFSCTCQRAAPADGPTLQQQIAAGIRQGHVAAVPGLPAPAGLPAA</sequence>
<accession>A0AAJ3TTC1</accession>
<reference evidence="2 3" key="1">
    <citation type="submission" date="2016-01" db="EMBL/GenBank/DDBJ databases">
        <title>The new phylogeny of the genus Mycobacterium.</title>
        <authorList>
            <person name="Tarcisio F."/>
            <person name="Conor M."/>
            <person name="Antonella G."/>
            <person name="Elisabetta G."/>
            <person name="Giulia F.S."/>
            <person name="Sara T."/>
            <person name="Anna F."/>
            <person name="Clotilde B."/>
            <person name="Roberto B."/>
            <person name="Veronica D.S."/>
            <person name="Fabio R."/>
            <person name="Monica P."/>
            <person name="Olivier J."/>
            <person name="Enrico T."/>
            <person name="Nicola S."/>
        </authorList>
    </citation>
    <scope>NUCLEOTIDE SEQUENCE [LARGE SCALE GENOMIC DNA]</scope>
    <source>
        <strain evidence="2 3">DSM 44616</strain>
    </source>
</reference>
<dbReference type="Proteomes" id="UP000193387">
    <property type="component" value="Unassembled WGS sequence"/>
</dbReference>
<comment type="caution">
    <text evidence="2">The sequence shown here is derived from an EMBL/GenBank/DDBJ whole genome shotgun (WGS) entry which is preliminary data.</text>
</comment>
<organism evidence="2 3">
    <name type="scientific">Mycobacterium saskatchewanense</name>
    <dbReference type="NCBI Taxonomy" id="220927"/>
    <lineage>
        <taxon>Bacteria</taxon>
        <taxon>Bacillati</taxon>
        <taxon>Actinomycetota</taxon>
        <taxon>Actinomycetes</taxon>
        <taxon>Mycobacteriales</taxon>
        <taxon>Mycobacteriaceae</taxon>
        <taxon>Mycobacterium</taxon>
        <taxon>Mycobacterium simiae complex</taxon>
    </lineage>
</organism>
<name>A0AAJ3TTC1_9MYCO</name>
<dbReference type="RefSeq" id="WP_085257757.1">
    <property type="nucleotide sequence ID" value="NZ_AP022573.1"/>
</dbReference>
<dbReference type="AlphaFoldDB" id="A0AAJ3TTC1"/>
<proteinExistence type="predicted"/>